<organism evidence="1">
    <name type="scientific">Chloropicon primus</name>
    <dbReference type="NCBI Taxonomy" id="1764295"/>
    <lineage>
        <taxon>Eukaryota</taxon>
        <taxon>Viridiplantae</taxon>
        <taxon>Chlorophyta</taxon>
        <taxon>Chloropicophyceae</taxon>
        <taxon>Chloropicales</taxon>
        <taxon>Chloropicaceae</taxon>
        <taxon>Chloropicon</taxon>
    </lineage>
</organism>
<dbReference type="AlphaFoldDB" id="A0A7S2T1Z2"/>
<gene>
    <name evidence="1" type="ORF">CPRI1469_LOCUS4174</name>
</gene>
<dbReference type="EMBL" id="HBHL01006502">
    <property type="protein sequence ID" value="CAD9715320.1"/>
    <property type="molecule type" value="Transcribed_RNA"/>
</dbReference>
<proteinExistence type="predicted"/>
<protein>
    <submittedName>
        <fullName evidence="1">Uncharacterized protein</fullName>
    </submittedName>
</protein>
<evidence type="ECO:0000313" key="1">
    <source>
        <dbReference type="EMBL" id="CAD9715320.1"/>
    </source>
</evidence>
<sequence>MSGATAWTGGFKIGDEASFVFVFVRRITERLSRSCSSIRPPHDDGMIASKKFAAVLAVVALANAVEAARTLTQEIRETKTGLLWKGSPLFAASDAAKAGFTCGYEGRECNFQYSDQTGPDGTCVPAAAPYIPTNPNPTMMEFCGYHQANPPYHWDGVWHNTTLLSESIPSGAFYGCIVGNNWQSQEARRLPGWMGKAFNANTGGFANLVDVGFYSDNTAYPGRFYPTYSVEGGLSWTLDYQVQTGVPLIGGVLDFAINRLLPGQYIRNFGGFKDEIKEIAPGVWLGRVYSLPMSLSWDLSLGNVSPFTVYTQVPFLLFQACL</sequence>
<accession>A0A7S2T1Z2</accession>
<reference evidence="1" key="1">
    <citation type="submission" date="2021-01" db="EMBL/GenBank/DDBJ databases">
        <authorList>
            <person name="Corre E."/>
            <person name="Pelletier E."/>
            <person name="Niang G."/>
            <person name="Scheremetjew M."/>
            <person name="Finn R."/>
            <person name="Kale V."/>
            <person name="Holt S."/>
            <person name="Cochrane G."/>
            <person name="Meng A."/>
            <person name="Brown T."/>
            <person name="Cohen L."/>
        </authorList>
    </citation>
    <scope>NUCLEOTIDE SEQUENCE</scope>
    <source>
        <strain evidence="1">CCMP1205</strain>
    </source>
</reference>
<name>A0A7S2T1Z2_9CHLO</name>